<keyword evidence="2" id="KW-0285">Flavoprotein</keyword>
<keyword evidence="3" id="KW-0288">FMN</keyword>
<feature type="domain" description="Flavin reductase like" evidence="7">
    <location>
        <begin position="83"/>
        <end position="244"/>
    </location>
</feature>
<dbReference type="Pfam" id="PF01613">
    <property type="entry name" value="Flavin_Reduct"/>
    <property type="match status" value="1"/>
</dbReference>
<dbReference type="InterPro" id="IPR012349">
    <property type="entry name" value="Split_barrel_FMN-bd"/>
</dbReference>
<dbReference type="SUPFAM" id="SSF50475">
    <property type="entry name" value="FMN-binding split barrel"/>
    <property type="match status" value="1"/>
</dbReference>
<feature type="region of interest" description="Disordered" evidence="5">
    <location>
        <begin position="37"/>
        <end position="56"/>
    </location>
</feature>
<keyword evidence="6" id="KW-0812">Transmembrane</keyword>
<protein>
    <submittedName>
        <fullName evidence="8">Flavo protein oxygenase</fullName>
    </submittedName>
</protein>
<gene>
    <name evidence="8" type="ORF">TSPGSL018_5250</name>
</gene>
<dbReference type="PANTHER" id="PTHR33798">
    <property type="entry name" value="FLAVOPROTEIN OXYGENASE"/>
    <property type="match status" value="1"/>
</dbReference>
<evidence type="ECO:0000256" key="2">
    <source>
        <dbReference type="ARBA" id="ARBA00022630"/>
    </source>
</evidence>
<evidence type="ECO:0000256" key="6">
    <source>
        <dbReference type="SAM" id="Phobius"/>
    </source>
</evidence>
<dbReference type="AlphaFoldDB" id="A0A061SEF3"/>
<keyword evidence="6" id="KW-1133">Transmembrane helix</keyword>
<dbReference type="GO" id="GO:0010181">
    <property type="term" value="F:FMN binding"/>
    <property type="evidence" value="ECO:0007669"/>
    <property type="project" value="InterPro"/>
</dbReference>
<reference evidence="8" key="1">
    <citation type="submission" date="2014-05" db="EMBL/GenBank/DDBJ databases">
        <title>The transcriptome of the halophilic microalga Tetraselmis sp. GSL018 isolated from the Great Salt Lake, Utah.</title>
        <authorList>
            <person name="Jinkerson R.E."/>
            <person name="D'Adamo S."/>
            <person name="Posewitz M.C."/>
        </authorList>
    </citation>
    <scope>NUCLEOTIDE SEQUENCE</scope>
    <source>
        <strain evidence="8">GSL018</strain>
    </source>
</reference>
<comment type="similarity">
    <text evidence="4">Belongs to the flavoredoxin family.</text>
</comment>
<feature type="transmembrane region" description="Helical" evidence="6">
    <location>
        <begin position="6"/>
        <end position="27"/>
    </location>
</feature>
<evidence type="ECO:0000256" key="5">
    <source>
        <dbReference type="SAM" id="MobiDB-lite"/>
    </source>
</evidence>
<comment type="cofactor">
    <cofactor evidence="1">
        <name>FMN</name>
        <dbReference type="ChEBI" id="CHEBI:58210"/>
    </cofactor>
</comment>
<evidence type="ECO:0000256" key="4">
    <source>
        <dbReference type="ARBA" id="ARBA00038054"/>
    </source>
</evidence>
<evidence type="ECO:0000256" key="3">
    <source>
        <dbReference type="ARBA" id="ARBA00022643"/>
    </source>
</evidence>
<name>A0A061SEF3_9CHLO</name>
<dbReference type="PANTHER" id="PTHR33798:SF5">
    <property type="entry name" value="FLAVIN REDUCTASE LIKE DOMAIN-CONTAINING PROTEIN"/>
    <property type="match status" value="1"/>
</dbReference>
<accession>A0A061SEF3</accession>
<keyword evidence="6" id="KW-0472">Membrane</keyword>
<dbReference type="Gene3D" id="2.30.110.10">
    <property type="entry name" value="Electron Transport, Fmn-binding Protein, Chain A"/>
    <property type="match status" value="1"/>
</dbReference>
<evidence type="ECO:0000313" key="8">
    <source>
        <dbReference type="EMBL" id="JAC82643.1"/>
    </source>
</evidence>
<dbReference type="EMBL" id="GBEZ01002410">
    <property type="protein sequence ID" value="JAC82643.1"/>
    <property type="molecule type" value="Transcribed_RNA"/>
</dbReference>
<dbReference type="InterPro" id="IPR002563">
    <property type="entry name" value="Flavin_Rdtase-like_dom"/>
</dbReference>
<evidence type="ECO:0000259" key="7">
    <source>
        <dbReference type="SMART" id="SM00903"/>
    </source>
</evidence>
<proteinExistence type="inferred from homology"/>
<evidence type="ECO:0000256" key="1">
    <source>
        <dbReference type="ARBA" id="ARBA00001917"/>
    </source>
</evidence>
<dbReference type="SMART" id="SM00903">
    <property type="entry name" value="Flavin_Reduct"/>
    <property type="match status" value="1"/>
</dbReference>
<sequence>MTDNKKPVVLGGAIGTAVGAAIMGFVARRLWRRPSDWLPPSGDPPHPDWKVGENQPPPFSGEEMMALDPSELGGARAYPLVISAVVPRPIAFVCTLSAAGVRNLAPFSYFGAMSHDPPHVCIGICRSRSKATGKKDTLANILATKEFTLNMMSEWFVESANHTCGEFDDDVDELSLAGLTPLPSLKVAPPRVKESSVHLECKLVHTYEVRNEYGVVTATIVIGRVVMFHVHKEVAGKTPSGNVIVDFQRYKPVSRLGGNTYGRTAGTFDLPRPDRKIA</sequence>
<organism evidence="8">
    <name type="scientific">Tetraselmis sp. GSL018</name>
    <dbReference type="NCBI Taxonomy" id="582737"/>
    <lineage>
        <taxon>Eukaryota</taxon>
        <taxon>Viridiplantae</taxon>
        <taxon>Chlorophyta</taxon>
        <taxon>core chlorophytes</taxon>
        <taxon>Chlorodendrophyceae</taxon>
        <taxon>Chlorodendrales</taxon>
        <taxon>Chlorodendraceae</taxon>
        <taxon>Tetraselmis</taxon>
    </lineage>
</organism>